<keyword evidence="2" id="KW-1003">Cell membrane</keyword>
<evidence type="ECO:0000256" key="1">
    <source>
        <dbReference type="ARBA" id="ARBA00004651"/>
    </source>
</evidence>
<proteinExistence type="predicted"/>
<feature type="transmembrane region" description="Helical" evidence="6">
    <location>
        <begin position="459"/>
        <end position="487"/>
    </location>
</feature>
<evidence type="ECO:0000256" key="3">
    <source>
        <dbReference type="ARBA" id="ARBA00022692"/>
    </source>
</evidence>
<dbReference type="InterPro" id="IPR002293">
    <property type="entry name" value="AA/rel_permease1"/>
</dbReference>
<feature type="transmembrane region" description="Helical" evidence="6">
    <location>
        <begin position="171"/>
        <end position="194"/>
    </location>
</feature>
<dbReference type="Pfam" id="PF13520">
    <property type="entry name" value="AA_permease_2"/>
    <property type="match status" value="1"/>
</dbReference>
<evidence type="ECO:0000313" key="8">
    <source>
        <dbReference type="Proteomes" id="UP000320333"/>
    </source>
</evidence>
<dbReference type="Proteomes" id="UP000320333">
    <property type="component" value="Unassembled WGS sequence"/>
</dbReference>
<reference evidence="7 8" key="1">
    <citation type="journal article" date="2019" name="Sci. Rep.">
        <title>Comparative genomics of chytrid fungi reveal insights into the obligate biotrophic and pathogenic lifestyle of Synchytrium endobioticum.</title>
        <authorList>
            <person name="van de Vossenberg B.T.L.H."/>
            <person name="Warris S."/>
            <person name="Nguyen H.D.T."/>
            <person name="van Gent-Pelzer M.P.E."/>
            <person name="Joly D.L."/>
            <person name="van de Geest H.C."/>
            <person name="Bonants P.J.M."/>
            <person name="Smith D.S."/>
            <person name="Levesque C.A."/>
            <person name="van der Lee T.A.J."/>
        </authorList>
    </citation>
    <scope>NUCLEOTIDE SEQUENCE [LARGE SCALE GENOMIC DNA]</scope>
    <source>
        <strain evidence="7 8">CBS 675.73</strain>
    </source>
</reference>
<evidence type="ECO:0000256" key="4">
    <source>
        <dbReference type="ARBA" id="ARBA00022989"/>
    </source>
</evidence>
<feature type="transmembrane region" description="Helical" evidence="6">
    <location>
        <begin position="343"/>
        <end position="368"/>
    </location>
</feature>
<gene>
    <name evidence="7" type="ORF">CcCBS67573_g07607</name>
</gene>
<protein>
    <recommendedName>
        <fullName evidence="9">Amino acid permease/ SLC12A domain-containing protein</fullName>
    </recommendedName>
</protein>
<sequence length="529" mass="57435">MTDIDVKRITGSIEPLASAGVSTSKIVCRSVVDGANSNVGKQQSSTLNRFGDKDEYLAKRKLMPAYANWIHVWGFIVGTVISGSFSGFNAGYANGLGSMIVAHVFASILMITVSLNLMELATAMPFASGCAAYASGAFNGVVACFIGYAYTFDMVFIGAEVTNFFGSALEMLFATGHDLGIMYYLLTIFVCMAINFYPKAFFNVITVTSAISCLLVVVPLFATASHFNYQNAFITPITSANGTVTFSTDFLPFGIEGVINSFPLALYLLICFESMPCCVEETQTIASSIPKGMFAANLTLIPLSWIALVVTAGMPPGGIALQSAMLPYSSILVTAFQLSSEQIVILISLPAVFSSQLAIYYATTRYIYGLSRGGYMPPILSLTTNNGAPYTAMLATSTMFALLSIVLQYSPDPETARIFLVIGTIFALTAYIVQPILFIRLRYRLPALPRPFNVKSFGIPVAIINLWCLLWVAIGYACLVPFYIFVVRHNLMDSPEKLFIRRQLDTMLRESLISAGSRIPRGGNHTPDH</sequence>
<evidence type="ECO:0008006" key="9">
    <source>
        <dbReference type="Google" id="ProtNLM"/>
    </source>
</evidence>
<name>A0A507EVC3_9FUNG</name>
<organism evidence="7 8">
    <name type="scientific">Chytriomyces confervae</name>
    <dbReference type="NCBI Taxonomy" id="246404"/>
    <lineage>
        <taxon>Eukaryota</taxon>
        <taxon>Fungi</taxon>
        <taxon>Fungi incertae sedis</taxon>
        <taxon>Chytridiomycota</taxon>
        <taxon>Chytridiomycota incertae sedis</taxon>
        <taxon>Chytridiomycetes</taxon>
        <taxon>Chytridiales</taxon>
        <taxon>Chytriomycetaceae</taxon>
        <taxon>Chytriomyces</taxon>
    </lineage>
</organism>
<dbReference type="GO" id="GO:0005886">
    <property type="term" value="C:plasma membrane"/>
    <property type="evidence" value="ECO:0007669"/>
    <property type="project" value="UniProtKB-SubCell"/>
</dbReference>
<feature type="transmembrane region" description="Helical" evidence="6">
    <location>
        <begin position="293"/>
        <end position="313"/>
    </location>
</feature>
<feature type="transmembrane region" description="Helical" evidence="6">
    <location>
        <begin position="66"/>
        <end position="88"/>
    </location>
</feature>
<keyword evidence="4 6" id="KW-1133">Transmembrane helix</keyword>
<comment type="subcellular location">
    <subcellularLocation>
        <location evidence="1">Cell membrane</location>
        <topology evidence="1">Multi-pass membrane protein</topology>
    </subcellularLocation>
</comment>
<feature type="transmembrane region" description="Helical" evidence="6">
    <location>
        <begin position="419"/>
        <end position="439"/>
    </location>
</feature>
<dbReference type="STRING" id="246404.A0A507EVC3"/>
<feature type="transmembrane region" description="Helical" evidence="6">
    <location>
        <begin position="201"/>
        <end position="222"/>
    </location>
</feature>
<accession>A0A507EVC3</accession>
<feature type="transmembrane region" description="Helical" evidence="6">
    <location>
        <begin position="130"/>
        <end position="151"/>
    </location>
</feature>
<keyword evidence="5 6" id="KW-0472">Membrane</keyword>
<dbReference type="OrthoDB" id="3900342at2759"/>
<dbReference type="PANTHER" id="PTHR42770">
    <property type="entry name" value="AMINO ACID TRANSPORTER-RELATED"/>
    <property type="match status" value="1"/>
</dbReference>
<feature type="transmembrane region" description="Helical" evidence="6">
    <location>
        <begin position="388"/>
        <end position="407"/>
    </location>
</feature>
<dbReference type="EMBL" id="QEAP01000412">
    <property type="protein sequence ID" value="TPX67138.1"/>
    <property type="molecule type" value="Genomic_DNA"/>
</dbReference>
<keyword evidence="3 6" id="KW-0812">Transmembrane</keyword>
<dbReference type="GO" id="GO:0022857">
    <property type="term" value="F:transmembrane transporter activity"/>
    <property type="evidence" value="ECO:0007669"/>
    <property type="project" value="InterPro"/>
</dbReference>
<feature type="transmembrane region" description="Helical" evidence="6">
    <location>
        <begin position="250"/>
        <end position="272"/>
    </location>
</feature>
<keyword evidence="8" id="KW-1185">Reference proteome</keyword>
<feature type="transmembrane region" description="Helical" evidence="6">
    <location>
        <begin position="319"/>
        <end position="336"/>
    </location>
</feature>
<dbReference type="Gene3D" id="1.20.1740.10">
    <property type="entry name" value="Amino acid/polyamine transporter I"/>
    <property type="match status" value="1"/>
</dbReference>
<dbReference type="InterPro" id="IPR050367">
    <property type="entry name" value="APC_superfamily"/>
</dbReference>
<evidence type="ECO:0000313" key="7">
    <source>
        <dbReference type="EMBL" id="TPX67138.1"/>
    </source>
</evidence>
<dbReference type="PANTHER" id="PTHR42770:SF7">
    <property type="entry name" value="MEMBRANE PROTEIN"/>
    <property type="match status" value="1"/>
</dbReference>
<comment type="caution">
    <text evidence="7">The sequence shown here is derived from an EMBL/GenBank/DDBJ whole genome shotgun (WGS) entry which is preliminary data.</text>
</comment>
<feature type="transmembrane region" description="Helical" evidence="6">
    <location>
        <begin position="100"/>
        <end position="118"/>
    </location>
</feature>
<evidence type="ECO:0000256" key="2">
    <source>
        <dbReference type="ARBA" id="ARBA00022475"/>
    </source>
</evidence>
<evidence type="ECO:0000256" key="5">
    <source>
        <dbReference type="ARBA" id="ARBA00023136"/>
    </source>
</evidence>
<evidence type="ECO:0000256" key="6">
    <source>
        <dbReference type="SAM" id="Phobius"/>
    </source>
</evidence>
<dbReference type="AlphaFoldDB" id="A0A507EVC3"/>